<dbReference type="InterPro" id="IPR006204">
    <property type="entry name" value="GHMP_kinase_N_dom"/>
</dbReference>
<dbReference type="EMBL" id="FOAP01000007">
    <property type="protein sequence ID" value="SEL61487.1"/>
    <property type="molecule type" value="Genomic_DNA"/>
</dbReference>
<keyword evidence="11" id="KW-0443">Lipid metabolism</keyword>
<evidence type="ECO:0000256" key="8">
    <source>
        <dbReference type="ARBA" id="ARBA00022777"/>
    </source>
</evidence>
<protein>
    <recommendedName>
        <fullName evidence="3">mevalonate kinase</fullName>
        <ecNumber evidence="3">2.7.1.36</ecNumber>
    </recommendedName>
</protein>
<evidence type="ECO:0000256" key="10">
    <source>
        <dbReference type="ARBA" id="ARBA00022842"/>
    </source>
</evidence>
<evidence type="ECO:0000256" key="6">
    <source>
        <dbReference type="ARBA" id="ARBA00022679"/>
    </source>
</evidence>
<dbReference type="InterPro" id="IPR006203">
    <property type="entry name" value="GHMP_knse_ATP-bd_CS"/>
</dbReference>
<dbReference type="GO" id="GO:0005524">
    <property type="term" value="F:ATP binding"/>
    <property type="evidence" value="ECO:0007669"/>
    <property type="project" value="UniProtKB-KW"/>
</dbReference>
<dbReference type="Pfam" id="PF08544">
    <property type="entry name" value="GHMP_kinases_C"/>
    <property type="match status" value="1"/>
</dbReference>
<evidence type="ECO:0000256" key="9">
    <source>
        <dbReference type="ARBA" id="ARBA00022840"/>
    </source>
</evidence>
<dbReference type="PANTHER" id="PTHR43290">
    <property type="entry name" value="MEVALONATE KINASE"/>
    <property type="match status" value="1"/>
</dbReference>
<dbReference type="Pfam" id="PF00288">
    <property type="entry name" value="GHMP_kinases_N"/>
    <property type="match status" value="1"/>
</dbReference>
<evidence type="ECO:0000256" key="2">
    <source>
        <dbReference type="ARBA" id="ARBA00006495"/>
    </source>
</evidence>
<evidence type="ECO:0000256" key="1">
    <source>
        <dbReference type="ARBA" id="ARBA00004496"/>
    </source>
</evidence>
<dbReference type="Gene3D" id="3.30.70.890">
    <property type="entry name" value="GHMP kinase, C-terminal domain"/>
    <property type="match status" value="1"/>
</dbReference>
<dbReference type="SUPFAM" id="SSF54211">
    <property type="entry name" value="Ribosomal protein S5 domain 2-like"/>
    <property type="match status" value="1"/>
</dbReference>
<evidence type="ECO:0000256" key="4">
    <source>
        <dbReference type="ARBA" id="ARBA00022490"/>
    </source>
</evidence>
<keyword evidence="5" id="KW-0444">Lipid biosynthesis</keyword>
<name>A0A1H7RQ21_STIAU</name>
<keyword evidence="16" id="KW-1185">Reference proteome</keyword>
<dbReference type="InterPro" id="IPR013750">
    <property type="entry name" value="GHMP_kinase_C_dom"/>
</dbReference>
<dbReference type="PRINTS" id="PR00959">
    <property type="entry name" value="MEVGALKINASE"/>
</dbReference>
<keyword evidence="7" id="KW-0547">Nucleotide-binding</keyword>
<keyword evidence="9" id="KW-0067">ATP-binding</keyword>
<dbReference type="GO" id="GO:0005829">
    <property type="term" value="C:cytosol"/>
    <property type="evidence" value="ECO:0007669"/>
    <property type="project" value="TreeGrafter"/>
</dbReference>
<dbReference type="Proteomes" id="UP000182719">
    <property type="component" value="Unassembled WGS sequence"/>
</dbReference>
<dbReference type="NCBIfam" id="TIGR00549">
    <property type="entry name" value="mevalon_kin"/>
    <property type="match status" value="1"/>
</dbReference>
<keyword evidence="10" id="KW-0460">Magnesium</keyword>
<dbReference type="InterPro" id="IPR014721">
    <property type="entry name" value="Ribsml_uS5_D2-typ_fold_subgr"/>
</dbReference>
<feature type="domain" description="GHMP kinase N-terminal" evidence="13">
    <location>
        <begin position="57"/>
        <end position="140"/>
    </location>
</feature>
<dbReference type="InterPro" id="IPR006205">
    <property type="entry name" value="Mev_gal_kin"/>
</dbReference>
<evidence type="ECO:0000256" key="3">
    <source>
        <dbReference type="ARBA" id="ARBA00012103"/>
    </source>
</evidence>
<evidence type="ECO:0000256" key="7">
    <source>
        <dbReference type="ARBA" id="ARBA00022741"/>
    </source>
</evidence>
<comment type="subcellular location">
    <subcellularLocation>
        <location evidence="1">Cytoplasm</location>
    </subcellularLocation>
</comment>
<comment type="similarity">
    <text evidence="2">Belongs to the GHMP kinase family. Mevalonate kinase subfamily.</text>
</comment>
<keyword evidence="6" id="KW-0808">Transferase</keyword>
<dbReference type="UniPathway" id="UPA00057">
    <property type="reaction ID" value="UER00098"/>
</dbReference>
<evidence type="ECO:0000256" key="11">
    <source>
        <dbReference type="ARBA" id="ARBA00023098"/>
    </source>
</evidence>
<evidence type="ECO:0000313" key="15">
    <source>
        <dbReference type="EMBL" id="SEL61487.1"/>
    </source>
</evidence>
<dbReference type="InterPro" id="IPR036554">
    <property type="entry name" value="GHMP_kinase_C_sf"/>
</dbReference>
<keyword evidence="4" id="KW-0963">Cytoplasm</keyword>
<evidence type="ECO:0000259" key="14">
    <source>
        <dbReference type="Pfam" id="PF08544"/>
    </source>
</evidence>
<evidence type="ECO:0000256" key="12">
    <source>
        <dbReference type="ARBA" id="ARBA00029438"/>
    </source>
</evidence>
<evidence type="ECO:0000256" key="5">
    <source>
        <dbReference type="ARBA" id="ARBA00022516"/>
    </source>
</evidence>
<dbReference type="GO" id="GO:0019287">
    <property type="term" value="P:isopentenyl diphosphate biosynthetic process, mevalonate pathway"/>
    <property type="evidence" value="ECO:0007669"/>
    <property type="project" value="UniProtKB-UniPathway"/>
</dbReference>
<feature type="domain" description="GHMP kinase C-terminal" evidence="14">
    <location>
        <begin position="213"/>
        <end position="281"/>
    </location>
</feature>
<accession>A0A1H7RQ21</accession>
<dbReference type="PANTHER" id="PTHR43290:SF2">
    <property type="entry name" value="MEVALONATE KINASE"/>
    <property type="match status" value="1"/>
</dbReference>
<evidence type="ECO:0000259" key="13">
    <source>
        <dbReference type="Pfam" id="PF00288"/>
    </source>
</evidence>
<dbReference type="PROSITE" id="PS00627">
    <property type="entry name" value="GHMP_KINASES_ATP"/>
    <property type="match status" value="1"/>
</dbReference>
<dbReference type="AlphaFoldDB" id="A0A1H7RQ21"/>
<proteinExistence type="inferred from homology"/>
<gene>
    <name evidence="15" type="ORF">SAMN05444354_107108</name>
</gene>
<dbReference type="Gene3D" id="3.30.230.10">
    <property type="match status" value="1"/>
</dbReference>
<reference evidence="16" key="1">
    <citation type="submission" date="2016-10" db="EMBL/GenBank/DDBJ databases">
        <authorList>
            <person name="Varghese N."/>
            <person name="Submissions S."/>
        </authorList>
    </citation>
    <scope>NUCLEOTIDE SEQUENCE [LARGE SCALE GENOMIC DNA]</scope>
    <source>
        <strain evidence="16">DSM 17044</strain>
    </source>
</reference>
<dbReference type="InterPro" id="IPR020568">
    <property type="entry name" value="Ribosomal_Su5_D2-typ_SF"/>
</dbReference>
<dbReference type="EC" id="2.7.1.36" evidence="3"/>
<dbReference type="SUPFAM" id="SSF55060">
    <property type="entry name" value="GHMP Kinase, C-terminal domain"/>
    <property type="match status" value="1"/>
</dbReference>
<dbReference type="GO" id="GO:0004496">
    <property type="term" value="F:mevalonate kinase activity"/>
    <property type="evidence" value="ECO:0007669"/>
    <property type="project" value="UniProtKB-EC"/>
</dbReference>
<evidence type="ECO:0000313" key="16">
    <source>
        <dbReference type="Proteomes" id="UP000182719"/>
    </source>
</evidence>
<comment type="pathway">
    <text evidence="12">Isoprenoid biosynthesis; isopentenyl diphosphate biosynthesis via mevalonate pathway; isopentenyl diphosphate from (R)-mevalonate: step 1/3.</text>
</comment>
<keyword evidence="8 15" id="KW-0418">Kinase</keyword>
<organism evidence="15 16">
    <name type="scientific">Stigmatella aurantiaca</name>
    <dbReference type="NCBI Taxonomy" id="41"/>
    <lineage>
        <taxon>Bacteria</taxon>
        <taxon>Pseudomonadati</taxon>
        <taxon>Myxococcota</taxon>
        <taxon>Myxococcia</taxon>
        <taxon>Myxococcales</taxon>
        <taxon>Cystobacterineae</taxon>
        <taxon>Archangiaceae</taxon>
        <taxon>Stigmatella</taxon>
    </lineage>
</organism>
<sequence>MEGFGAGKVILLGEHSVVYGHPALAGPLSYGVTARAVPAKRCQLSLPGTLSRPQRALLTRAFQRVATLCGEPGVKVTLESELPLSMGLGSSGALAVASTRVLLKAAGRDDSPQEVARLALEMEQEFHGTPSGVDHTTSALEKLLLYKRTPGQSTGRLKVLKSPRPLKVLVALVGDRSPTKHTVGALRERQARWPERYTRLFKQIGTLAAEGAKAVEDGDLEALGDAMNVNQGLLAALGLSSPQLEDMVYRLRGLGALGAKLTGAGGDGGAVIGLFLEPEPAVKKLLDDGVRCFSSQLAGPRAL</sequence>